<feature type="compositionally biased region" description="Basic residues" evidence="1">
    <location>
        <begin position="91"/>
        <end position="102"/>
    </location>
</feature>
<feature type="compositionally biased region" description="Basic residues" evidence="1">
    <location>
        <begin position="114"/>
        <end position="128"/>
    </location>
</feature>
<evidence type="ECO:0000313" key="2">
    <source>
        <dbReference type="EMBL" id="OXU20974.1"/>
    </source>
</evidence>
<feature type="compositionally biased region" description="Polar residues" evidence="1">
    <location>
        <begin position="41"/>
        <end position="54"/>
    </location>
</feature>
<keyword evidence="3" id="KW-1185">Reference proteome</keyword>
<reference evidence="2 3" key="1">
    <citation type="journal article" date="2017" name="Curr. Biol.">
        <title>The Evolution of Venom by Co-option of Single-Copy Genes.</title>
        <authorList>
            <person name="Martinson E.O."/>
            <person name="Mrinalini"/>
            <person name="Kelkar Y.D."/>
            <person name="Chang C.H."/>
            <person name="Werren J.H."/>
        </authorList>
    </citation>
    <scope>NUCLEOTIDE SEQUENCE [LARGE SCALE GENOMIC DNA]</scope>
    <source>
        <strain evidence="2 3">Alberta</strain>
        <tissue evidence="2">Whole body</tissue>
    </source>
</reference>
<dbReference type="Proteomes" id="UP000215335">
    <property type="component" value="Unassembled WGS sequence"/>
</dbReference>
<dbReference type="AlphaFoldDB" id="A0A232ERI0"/>
<evidence type="ECO:0000313" key="3">
    <source>
        <dbReference type="Proteomes" id="UP000215335"/>
    </source>
</evidence>
<proteinExistence type="predicted"/>
<organism evidence="2 3">
    <name type="scientific">Trichomalopsis sarcophagae</name>
    <dbReference type="NCBI Taxonomy" id="543379"/>
    <lineage>
        <taxon>Eukaryota</taxon>
        <taxon>Metazoa</taxon>
        <taxon>Ecdysozoa</taxon>
        <taxon>Arthropoda</taxon>
        <taxon>Hexapoda</taxon>
        <taxon>Insecta</taxon>
        <taxon>Pterygota</taxon>
        <taxon>Neoptera</taxon>
        <taxon>Endopterygota</taxon>
        <taxon>Hymenoptera</taxon>
        <taxon>Apocrita</taxon>
        <taxon>Proctotrupomorpha</taxon>
        <taxon>Chalcidoidea</taxon>
        <taxon>Pteromalidae</taxon>
        <taxon>Pteromalinae</taxon>
        <taxon>Trichomalopsis</taxon>
    </lineage>
</organism>
<protein>
    <submittedName>
        <fullName evidence="2">Uncharacterized protein</fullName>
    </submittedName>
</protein>
<accession>A0A232ERI0</accession>
<gene>
    <name evidence="2" type="ORF">TSAR_012618</name>
</gene>
<dbReference type="EMBL" id="NNAY01002592">
    <property type="protein sequence ID" value="OXU20974.1"/>
    <property type="molecule type" value="Genomic_DNA"/>
</dbReference>
<comment type="caution">
    <text evidence="2">The sequence shown here is derived from an EMBL/GenBank/DDBJ whole genome shotgun (WGS) entry which is preliminary data.</text>
</comment>
<feature type="compositionally biased region" description="Basic and acidic residues" evidence="1">
    <location>
        <begin position="1"/>
        <end position="12"/>
    </location>
</feature>
<dbReference type="STRING" id="543379.A0A232ERI0"/>
<evidence type="ECO:0000256" key="1">
    <source>
        <dbReference type="SAM" id="MobiDB-lite"/>
    </source>
</evidence>
<feature type="region of interest" description="Disordered" evidence="1">
    <location>
        <begin position="1"/>
        <end position="128"/>
    </location>
</feature>
<sequence>MRHQLRKLEGKVKRLKKPEASQTRSPLASAEQRRTPRARPQQKTALASSTSQKSKTARRIKVRCISPGKYPKGQSKQEGRGSIPLSNGPRFVKRVKRRRKGERKPTVQKSHLPHEKRKQKRQNGHLHKKISLHGAKVDRTNKMTICESKHACKTKKRCWVCKSRTHKRKNCLEPDNLVKHMSRRGRKRLECWTCR</sequence>
<name>A0A232ERI0_9HYME</name>